<dbReference type="Pfam" id="PF01607">
    <property type="entry name" value="CBM_14"/>
    <property type="match status" value="1"/>
</dbReference>
<dbReference type="PANTHER" id="PTHR37929">
    <property type="entry name" value="GRIP AND COILED-COIL DOMAIN-CONTAINING PROTEIN PFC0235W"/>
    <property type="match status" value="1"/>
</dbReference>
<reference evidence="3" key="1">
    <citation type="submission" date="2022-11" db="EMBL/GenBank/DDBJ databases">
        <title>Centuries of genome instability and evolution in soft-shell clam transmissible cancer (bioRxiv).</title>
        <authorList>
            <person name="Hart S.F.M."/>
            <person name="Yonemitsu M.A."/>
            <person name="Giersch R.M."/>
            <person name="Beal B.F."/>
            <person name="Arriagada G."/>
            <person name="Davis B.W."/>
            <person name="Ostrander E.A."/>
            <person name="Goff S.P."/>
            <person name="Metzger M.J."/>
        </authorList>
    </citation>
    <scope>NUCLEOTIDE SEQUENCE</scope>
    <source>
        <strain evidence="3">MELC-2E11</strain>
        <tissue evidence="3">Siphon/mantle</tissue>
    </source>
</reference>
<feature type="chain" id="PRO_5047037516" evidence="1">
    <location>
        <begin position="27"/>
        <end position="320"/>
    </location>
</feature>
<organism evidence="3 4">
    <name type="scientific">Mya arenaria</name>
    <name type="common">Soft-shell clam</name>
    <dbReference type="NCBI Taxonomy" id="6604"/>
    <lineage>
        <taxon>Eukaryota</taxon>
        <taxon>Metazoa</taxon>
        <taxon>Spiralia</taxon>
        <taxon>Lophotrochozoa</taxon>
        <taxon>Mollusca</taxon>
        <taxon>Bivalvia</taxon>
        <taxon>Autobranchia</taxon>
        <taxon>Heteroconchia</taxon>
        <taxon>Euheterodonta</taxon>
        <taxon>Imparidentia</taxon>
        <taxon>Neoheterodontei</taxon>
        <taxon>Myida</taxon>
        <taxon>Myoidea</taxon>
        <taxon>Myidae</taxon>
        <taxon>Mya</taxon>
    </lineage>
</organism>
<dbReference type="SMART" id="SM00494">
    <property type="entry name" value="ChtBD2"/>
    <property type="match status" value="2"/>
</dbReference>
<evidence type="ECO:0000259" key="2">
    <source>
        <dbReference type="PROSITE" id="PS50940"/>
    </source>
</evidence>
<dbReference type="InterPro" id="IPR002557">
    <property type="entry name" value="Chitin-bd_dom"/>
</dbReference>
<evidence type="ECO:0000313" key="4">
    <source>
        <dbReference type="Proteomes" id="UP001164746"/>
    </source>
</evidence>
<dbReference type="EMBL" id="CP111025">
    <property type="protein sequence ID" value="WAR25078.1"/>
    <property type="molecule type" value="Genomic_DNA"/>
</dbReference>
<dbReference type="SUPFAM" id="SSF57625">
    <property type="entry name" value="Invertebrate chitin-binding proteins"/>
    <property type="match status" value="1"/>
</dbReference>
<name>A0ABY7FS84_MYAAR</name>
<evidence type="ECO:0000313" key="3">
    <source>
        <dbReference type="EMBL" id="WAR25078.1"/>
    </source>
</evidence>
<accession>A0ABY7FS84</accession>
<sequence>MTMPVSVKMFMNLFLLAATFLLHVTGDDICEGGKLQIVPDPKDCAGFVICHGTHRFRFSCSSKGPPKVFDPLSKTCVLMGTTYDHSKYPYSCAKYYQCTGGSQPLLRECPYPRLYDPRDYKSNQCAGSGCIPCRARFGTCLGKPNGPNAWEDKLWTPHFLICRDERVILQGDCRQGGKLKIFNPFTRRCMPMADIYKMMSHNDDIIGDITNGFDDIIGDIINGYDDIIGDNTNGYDDIIGDITNGYGDIMSDNINGYDDIIGDIINGYDNIIGDIINGYDDIIGDIINGYDDIIGDIINGYDDIIGDTINGYDDIIVKRQ</sequence>
<dbReference type="PROSITE" id="PS50940">
    <property type="entry name" value="CHIT_BIND_II"/>
    <property type="match status" value="1"/>
</dbReference>
<feature type="signal peptide" evidence="1">
    <location>
        <begin position="1"/>
        <end position="26"/>
    </location>
</feature>
<dbReference type="PANTHER" id="PTHR37929:SF1">
    <property type="entry name" value="SWI_SNF GLOBAL TRANSCRIPTION ACTIVATOR COMPLEX SUBUNIT SNF59"/>
    <property type="match status" value="1"/>
</dbReference>
<dbReference type="InterPro" id="IPR036508">
    <property type="entry name" value="Chitin-bd_dom_sf"/>
</dbReference>
<gene>
    <name evidence="3" type="ORF">MAR_010782</name>
</gene>
<feature type="non-terminal residue" evidence="3">
    <location>
        <position position="320"/>
    </location>
</feature>
<evidence type="ECO:0000256" key="1">
    <source>
        <dbReference type="SAM" id="SignalP"/>
    </source>
</evidence>
<keyword evidence="1" id="KW-0732">Signal</keyword>
<dbReference type="InterPro" id="IPR053127">
    <property type="entry name" value="Chromatin_remod_comp_subunit"/>
</dbReference>
<dbReference type="Proteomes" id="UP001164746">
    <property type="component" value="Chromosome 14"/>
</dbReference>
<feature type="domain" description="Chitin-binding type-2" evidence="2">
    <location>
        <begin position="73"/>
        <end position="135"/>
    </location>
</feature>
<keyword evidence="4" id="KW-1185">Reference proteome</keyword>
<proteinExistence type="predicted"/>
<protein>
    <submittedName>
        <fullName evidence="3">YGCC1-like protein</fullName>
    </submittedName>
</protein>